<keyword evidence="2" id="KW-1185">Reference proteome</keyword>
<dbReference type="Proteomes" id="UP000244722">
    <property type="component" value="Unassembled WGS sequence"/>
</dbReference>
<proteinExistence type="predicted"/>
<organism evidence="1 2">
    <name type="scientific">Tuber borchii</name>
    <name type="common">White truffle</name>
    <dbReference type="NCBI Taxonomy" id="42251"/>
    <lineage>
        <taxon>Eukaryota</taxon>
        <taxon>Fungi</taxon>
        <taxon>Dikarya</taxon>
        <taxon>Ascomycota</taxon>
        <taxon>Pezizomycotina</taxon>
        <taxon>Pezizomycetes</taxon>
        <taxon>Pezizales</taxon>
        <taxon>Tuberaceae</taxon>
        <taxon>Tuber</taxon>
    </lineage>
</organism>
<sequence length="68" mass="7790">MGGHFLFPFPAVVRCPFKFPSPRQTPHWSELVNPPLSSQFTPTILLLPSRYRGFIGSTSTIRHKTNHR</sequence>
<evidence type="ECO:0000313" key="2">
    <source>
        <dbReference type="Proteomes" id="UP000244722"/>
    </source>
</evidence>
<dbReference type="EMBL" id="NESQ01000160">
    <property type="protein sequence ID" value="PUU77167.1"/>
    <property type="molecule type" value="Genomic_DNA"/>
</dbReference>
<evidence type="ECO:0000313" key="1">
    <source>
        <dbReference type="EMBL" id="PUU77167.1"/>
    </source>
</evidence>
<reference evidence="1 2" key="1">
    <citation type="submission" date="2017-04" db="EMBL/GenBank/DDBJ databases">
        <title>Draft genome sequence of Tuber borchii Vittad., a whitish edible truffle.</title>
        <authorList>
            <consortium name="DOE Joint Genome Institute"/>
            <person name="Murat C."/>
            <person name="Kuo A."/>
            <person name="Barry K.W."/>
            <person name="Clum A."/>
            <person name="Dockter R.B."/>
            <person name="Fauchery L."/>
            <person name="Iotti M."/>
            <person name="Kohler A."/>
            <person name="Labutti K."/>
            <person name="Lindquist E.A."/>
            <person name="Lipzen A."/>
            <person name="Ohm R.A."/>
            <person name="Wang M."/>
            <person name="Grigoriev I.V."/>
            <person name="Zambonelli A."/>
            <person name="Martin F.M."/>
        </authorList>
    </citation>
    <scope>NUCLEOTIDE SEQUENCE [LARGE SCALE GENOMIC DNA]</scope>
    <source>
        <strain evidence="1 2">Tbo3840</strain>
    </source>
</reference>
<dbReference type="AlphaFoldDB" id="A0A2T6ZNW5"/>
<accession>A0A2T6ZNW5</accession>
<gene>
    <name evidence="1" type="ORF">B9Z19DRAFT_1109024</name>
</gene>
<name>A0A2T6ZNW5_TUBBO</name>
<protein>
    <submittedName>
        <fullName evidence="1">Uncharacterized protein</fullName>
    </submittedName>
</protein>
<comment type="caution">
    <text evidence="1">The sequence shown here is derived from an EMBL/GenBank/DDBJ whole genome shotgun (WGS) entry which is preliminary data.</text>
</comment>